<dbReference type="PANTHER" id="PTHR34272:SF1">
    <property type="entry name" value="EXPRESSED PROTEIN"/>
    <property type="match status" value="1"/>
</dbReference>
<dbReference type="Pfam" id="PF23324">
    <property type="entry name" value="DUF7086"/>
    <property type="match status" value="1"/>
</dbReference>
<keyword evidence="4" id="KW-1185">Reference proteome</keyword>
<dbReference type="PANTHER" id="PTHR34272">
    <property type="entry name" value="EXPRESSED PROTEIN"/>
    <property type="match status" value="1"/>
</dbReference>
<dbReference type="AlphaFoldDB" id="A0A7J6VMV6"/>
<protein>
    <recommendedName>
        <fullName evidence="2">DUF7086 domain-containing protein</fullName>
    </recommendedName>
</protein>
<feature type="domain" description="DUF7086" evidence="2">
    <location>
        <begin position="20"/>
        <end position="158"/>
    </location>
</feature>
<dbReference type="EMBL" id="JABWDY010029310">
    <property type="protein sequence ID" value="KAF5186436.1"/>
    <property type="molecule type" value="Genomic_DNA"/>
</dbReference>
<name>A0A7J6VMV6_THATH</name>
<reference evidence="3 4" key="1">
    <citation type="submission" date="2020-06" db="EMBL/GenBank/DDBJ databases">
        <title>Transcriptomic and genomic resources for Thalictrum thalictroides and T. hernandezii: Facilitating candidate gene discovery in an emerging model plant lineage.</title>
        <authorList>
            <person name="Arias T."/>
            <person name="Riano-Pachon D.M."/>
            <person name="Di Stilio V.S."/>
        </authorList>
    </citation>
    <scope>NUCLEOTIDE SEQUENCE [LARGE SCALE GENOMIC DNA]</scope>
    <source>
        <strain evidence="4">cv. WT478/WT964</strain>
        <tissue evidence="3">Leaves</tissue>
    </source>
</reference>
<proteinExistence type="predicted"/>
<dbReference type="InterPro" id="IPR055513">
    <property type="entry name" value="DUF7086"/>
</dbReference>
<gene>
    <name evidence="3" type="ORF">FRX31_023977</name>
</gene>
<keyword evidence="1" id="KW-0732">Signal</keyword>
<feature type="chain" id="PRO_5029583494" description="DUF7086 domain-containing protein" evidence="1">
    <location>
        <begin position="19"/>
        <end position="173"/>
    </location>
</feature>
<sequence>MPAHQAPLLLPVLVPSLTTLEQLAEQGITTERGLLICNKCSEFKVVDLDIQHTFEILFQFFLQLGNQINFFSLQDGSGDLKPEPLHIACDKCISSKSMRPVIGNDDATEFNSWLFLLLGRFMGSVDGAQLVRLFPDNQYVGSRTKLLFNVCIGLLSQLDPVRSQQLLFLYQMP</sequence>
<dbReference type="Proteomes" id="UP000554482">
    <property type="component" value="Unassembled WGS sequence"/>
</dbReference>
<comment type="caution">
    <text evidence="3">The sequence shown here is derived from an EMBL/GenBank/DDBJ whole genome shotgun (WGS) entry which is preliminary data.</text>
</comment>
<organism evidence="3 4">
    <name type="scientific">Thalictrum thalictroides</name>
    <name type="common">Rue-anemone</name>
    <name type="synonym">Anemone thalictroides</name>
    <dbReference type="NCBI Taxonomy" id="46969"/>
    <lineage>
        <taxon>Eukaryota</taxon>
        <taxon>Viridiplantae</taxon>
        <taxon>Streptophyta</taxon>
        <taxon>Embryophyta</taxon>
        <taxon>Tracheophyta</taxon>
        <taxon>Spermatophyta</taxon>
        <taxon>Magnoliopsida</taxon>
        <taxon>Ranunculales</taxon>
        <taxon>Ranunculaceae</taxon>
        <taxon>Thalictroideae</taxon>
        <taxon>Thalictrum</taxon>
    </lineage>
</organism>
<evidence type="ECO:0000259" key="2">
    <source>
        <dbReference type="Pfam" id="PF23324"/>
    </source>
</evidence>
<accession>A0A7J6VMV6</accession>
<feature type="signal peptide" evidence="1">
    <location>
        <begin position="1"/>
        <end position="18"/>
    </location>
</feature>
<evidence type="ECO:0000313" key="4">
    <source>
        <dbReference type="Proteomes" id="UP000554482"/>
    </source>
</evidence>
<evidence type="ECO:0000256" key="1">
    <source>
        <dbReference type="SAM" id="SignalP"/>
    </source>
</evidence>
<evidence type="ECO:0000313" key="3">
    <source>
        <dbReference type="EMBL" id="KAF5186436.1"/>
    </source>
</evidence>